<evidence type="ECO:0000313" key="2">
    <source>
        <dbReference type="Proteomes" id="UP000076154"/>
    </source>
</evidence>
<dbReference type="InParanoid" id="A0A369KEM5"/>
<comment type="caution">
    <text evidence="1">The sequence shown here is derived from an EMBL/GenBank/DDBJ whole genome shotgun (WGS) entry which is preliminary data.</text>
</comment>
<protein>
    <submittedName>
        <fullName evidence="1">Uncharacterized protein</fullName>
    </submittedName>
</protein>
<keyword evidence="2" id="KW-1185">Reference proteome</keyword>
<evidence type="ECO:0000313" key="1">
    <source>
        <dbReference type="EMBL" id="RDB29366.1"/>
    </source>
</evidence>
<dbReference type="EMBL" id="LUEZ02000010">
    <property type="protein sequence ID" value="RDB29366.1"/>
    <property type="molecule type" value="Genomic_DNA"/>
</dbReference>
<name>A0A369KEM5_HYPMA</name>
<accession>A0A369KEM5</accession>
<organism evidence="1 2">
    <name type="scientific">Hypsizygus marmoreus</name>
    <name type="common">White beech mushroom</name>
    <name type="synonym">Agaricus marmoreus</name>
    <dbReference type="NCBI Taxonomy" id="39966"/>
    <lineage>
        <taxon>Eukaryota</taxon>
        <taxon>Fungi</taxon>
        <taxon>Dikarya</taxon>
        <taxon>Basidiomycota</taxon>
        <taxon>Agaricomycotina</taxon>
        <taxon>Agaricomycetes</taxon>
        <taxon>Agaricomycetidae</taxon>
        <taxon>Agaricales</taxon>
        <taxon>Tricholomatineae</taxon>
        <taxon>Lyophyllaceae</taxon>
        <taxon>Hypsizygus</taxon>
    </lineage>
</organism>
<dbReference type="AlphaFoldDB" id="A0A369KEM5"/>
<sequence length="105" mass="12492">MPDGVLFTALDSPRRQRYHSREYRNFDGYRPYPYAFGYALYETESIEDREDEVVSRRPRATFVYDYPEDHQNPVSPSKHIWIVMVVADVAAKVRRCLRWKDSNTA</sequence>
<reference evidence="1" key="1">
    <citation type="submission" date="2018-04" db="EMBL/GenBank/DDBJ databases">
        <title>Whole genome sequencing of Hypsizygus marmoreus.</title>
        <authorList>
            <person name="Choi I.-G."/>
            <person name="Min B."/>
            <person name="Kim J.-G."/>
            <person name="Kim S."/>
            <person name="Oh Y.-L."/>
            <person name="Kong W.-S."/>
            <person name="Park H."/>
            <person name="Jeong J."/>
            <person name="Song E.-S."/>
        </authorList>
    </citation>
    <scope>NUCLEOTIDE SEQUENCE [LARGE SCALE GENOMIC DNA]</scope>
    <source>
        <strain evidence="1">51987-8</strain>
    </source>
</reference>
<dbReference type="Proteomes" id="UP000076154">
    <property type="component" value="Unassembled WGS sequence"/>
</dbReference>
<proteinExistence type="predicted"/>
<gene>
    <name evidence="1" type="ORF">Hypma_015767</name>
</gene>